<protein>
    <submittedName>
        <fullName evidence="2">Mor family transcriptional regulator</fullName>
    </submittedName>
</protein>
<accession>A0ABR9IEW6</accession>
<dbReference type="InterPro" id="IPR045745">
    <property type="entry name" value="HTH_58_Actinobacteria-type"/>
</dbReference>
<evidence type="ECO:0000313" key="3">
    <source>
        <dbReference type="Proteomes" id="UP000631670"/>
    </source>
</evidence>
<dbReference type="EMBL" id="JADBEG010000001">
    <property type="protein sequence ID" value="MBE1501710.1"/>
    <property type="molecule type" value="Genomic_DNA"/>
</dbReference>
<dbReference type="RefSeq" id="WP_086858627.1">
    <property type="nucleotide sequence ID" value="NZ_JADBEG010000001.1"/>
</dbReference>
<sequence>MDTPEKPARDAVRRERNRRMVRDWENGATVTQIARRYHLSLSWTGVLLRQNGADLPKTGRGIKRELDADEVIADYLDGATVRALADAHGVSYGKIYRLLQHHRVPMRPRGGKQ</sequence>
<dbReference type="Pfam" id="PF19575">
    <property type="entry name" value="HTH_58"/>
    <property type="match status" value="1"/>
</dbReference>
<keyword evidence="3" id="KW-1185">Reference proteome</keyword>
<proteinExistence type="predicted"/>
<name>A0ABR9IEW6_9PSEU</name>
<reference evidence="2 3" key="1">
    <citation type="submission" date="2020-10" db="EMBL/GenBank/DDBJ databases">
        <title>Sequencing the genomes of 1000 actinobacteria strains.</title>
        <authorList>
            <person name="Klenk H.-P."/>
        </authorList>
    </citation>
    <scope>NUCLEOTIDE SEQUENCE [LARGE SCALE GENOMIC DNA]</scope>
    <source>
        <strain evidence="2 3">DSM 44653</strain>
    </source>
</reference>
<evidence type="ECO:0000259" key="1">
    <source>
        <dbReference type="Pfam" id="PF19575"/>
    </source>
</evidence>
<dbReference type="Proteomes" id="UP000631670">
    <property type="component" value="Unassembled WGS sequence"/>
</dbReference>
<organism evidence="2 3">
    <name type="scientific">Amycolatopsis lexingtonensis</name>
    <dbReference type="NCBI Taxonomy" id="218822"/>
    <lineage>
        <taxon>Bacteria</taxon>
        <taxon>Bacillati</taxon>
        <taxon>Actinomycetota</taxon>
        <taxon>Actinomycetes</taxon>
        <taxon>Pseudonocardiales</taxon>
        <taxon>Pseudonocardiaceae</taxon>
        <taxon>Amycolatopsis</taxon>
    </lineage>
</organism>
<gene>
    <name evidence="2" type="ORF">H4696_008810</name>
</gene>
<comment type="caution">
    <text evidence="2">The sequence shown here is derived from an EMBL/GenBank/DDBJ whole genome shotgun (WGS) entry which is preliminary data.</text>
</comment>
<feature type="domain" description="Helix-turn-helix" evidence="1">
    <location>
        <begin position="61"/>
        <end position="112"/>
    </location>
</feature>
<evidence type="ECO:0000313" key="2">
    <source>
        <dbReference type="EMBL" id="MBE1501710.1"/>
    </source>
</evidence>
<dbReference type="Gene3D" id="1.10.10.60">
    <property type="entry name" value="Homeodomain-like"/>
    <property type="match status" value="1"/>
</dbReference>